<feature type="transmembrane region" description="Helical" evidence="2">
    <location>
        <begin position="376"/>
        <end position="404"/>
    </location>
</feature>
<evidence type="ECO:0000256" key="1">
    <source>
        <dbReference type="SAM" id="MobiDB-lite"/>
    </source>
</evidence>
<keyword evidence="2" id="KW-0472">Membrane</keyword>
<accession>A0AAD8P8X4</accession>
<evidence type="ECO:0000313" key="4">
    <source>
        <dbReference type="Proteomes" id="UP001230268"/>
    </source>
</evidence>
<comment type="caution">
    <text evidence="3">The sequence shown here is derived from an EMBL/GenBank/DDBJ whole genome shotgun (WGS) entry which is preliminary data.</text>
</comment>
<sequence length="541" mass="62531">MEEQVTIMPSRAPQPSEENFRSKVHQEELSECSTNERKSVFTVSSPACSEGIKLTCKQQDEKNKDRYPPALGDIGMVSTIMPSHNYRMDNKIIINGDCTNSQMSSDSLHYTHAIYPRDDTAETKVTVDYTFDAQPQHKQQRTGHASNAKALNSMGGGQCIYTFYTVIGMGIMFVALLVPALFHVCCQFRLYSKITDISEYAEDLSDPLSQRWVIVERLREFEYFFILGVLLYLCIQAVGFYATKSRINRYLWNLCCISVEESKHEFLYVSKQRILECFSDYAKRLCGDHQSNTYSRTEQDLIKAFDDASIKFDNSTVEDVWNQISLMRCRIMFSRIFLPLIIHVALSITTSVFVYDRRFRMHHRVPLAHPGILSNMYWYAAIQYEGVWCIFTMFLLNIVTWLYLCHTNKHKTIFGLLEDADDYTQKHAFEYGDKLAKSIWDDQMLLFSSTIYAERSSKVNRNNNYIPVRLETFSSQIKLNKTGTKKVNRPCLCQCLCSPSIEEIKSSPTSFMGPSPLEELHVPLLRSEMHEGIRHVNRVIE</sequence>
<protein>
    <submittedName>
        <fullName evidence="3">Uncharacterized protein</fullName>
    </submittedName>
</protein>
<feature type="transmembrane region" description="Helical" evidence="2">
    <location>
        <begin position="159"/>
        <end position="182"/>
    </location>
</feature>
<feature type="region of interest" description="Disordered" evidence="1">
    <location>
        <begin position="1"/>
        <end position="20"/>
    </location>
</feature>
<name>A0AAD8P8X4_BABGI</name>
<keyword evidence="2" id="KW-1133">Transmembrane helix</keyword>
<dbReference type="AlphaFoldDB" id="A0AAD8P8X4"/>
<proteinExistence type="predicted"/>
<keyword evidence="4" id="KW-1185">Reference proteome</keyword>
<dbReference type="EMBL" id="JAVEPI010000003">
    <property type="protein sequence ID" value="KAK1442905.1"/>
    <property type="molecule type" value="Genomic_DNA"/>
</dbReference>
<feature type="transmembrane region" description="Helical" evidence="2">
    <location>
        <begin position="336"/>
        <end position="356"/>
    </location>
</feature>
<feature type="transmembrane region" description="Helical" evidence="2">
    <location>
        <begin position="223"/>
        <end position="242"/>
    </location>
</feature>
<gene>
    <name evidence="3" type="ORF">BgAZ_304230</name>
</gene>
<organism evidence="3 4">
    <name type="scientific">Babesia gibsoni</name>
    <dbReference type="NCBI Taxonomy" id="33632"/>
    <lineage>
        <taxon>Eukaryota</taxon>
        <taxon>Sar</taxon>
        <taxon>Alveolata</taxon>
        <taxon>Apicomplexa</taxon>
        <taxon>Aconoidasida</taxon>
        <taxon>Piroplasmida</taxon>
        <taxon>Babesiidae</taxon>
        <taxon>Babesia</taxon>
    </lineage>
</organism>
<reference evidence="3" key="1">
    <citation type="submission" date="2023-08" db="EMBL/GenBank/DDBJ databases">
        <title>Draft sequence of the Babesia gibsoni genome.</title>
        <authorList>
            <person name="Yamagishi J.Y."/>
            <person name="Xuan X.X."/>
        </authorList>
    </citation>
    <scope>NUCLEOTIDE SEQUENCE</scope>
    <source>
        <strain evidence="3">Azabu</strain>
    </source>
</reference>
<evidence type="ECO:0000256" key="2">
    <source>
        <dbReference type="SAM" id="Phobius"/>
    </source>
</evidence>
<dbReference type="Proteomes" id="UP001230268">
    <property type="component" value="Unassembled WGS sequence"/>
</dbReference>
<keyword evidence="2" id="KW-0812">Transmembrane</keyword>
<evidence type="ECO:0000313" key="3">
    <source>
        <dbReference type="EMBL" id="KAK1442905.1"/>
    </source>
</evidence>